<dbReference type="GO" id="GO:0016740">
    <property type="term" value="F:transferase activity"/>
    <property type="evidence" value="ECO:0007669"/>
    <property type="project" value="UniProtKB-KW"/>
</dbReference>
<gene>
    <name evidence="4" type="ORF">ACFQ16_06845</name>
</gene>
<dbReference type="EMBL" id="JBHTIW010000003">
    <property type="protein sequence ID" value="MFD0919454.1"/>
    <property type="molecule type" value="Genomic_DNA"/>
</dbReference>
<dbReference type="InterPro" id="IPR000092">
    <property type="entry name" value="Polyprenyl_synt"/>
</dbReference>
<keyword evidence="3 4" id="KW-0808">Transferase</keyword>
<dbReference type="SUPFAM" id="SSF48576">
    <property type="entry name" value="Terpenoid synthases"/>
    <property type="match status" value="1"/>
</dbReference>
<keyword evidence="1" id="KW-0479">Metal-binding</keyword>
<name>A0ABW3FRF1_9PSEU</name>
<dbReference type="InterPro" id="IPR033749">
    <property type="entry name" value="Polyprenyl_synt_CS"/>
</dbReference>
<dbReference type="RefSeq" id="WP_263252739.1">
    <property type="nucleotide sequence ID" value="NZ_BAABLT010000001.1"/>
</dbReference>
<dbReference type="NCBIfam" id="NF041169">
    <property type="entry name" value="f2_encap_cargo4"/>
    <property type="match status" value="1"/>
</dbReference>
<dbReference type="Proteomes" id="UP001597018">
    <property type="component" value="Unassembled WGS sequence"/>
</dbReference>
<evidence type="ECO:0000313" key="5">
    <source>
        <dbReference type="Proteomes" id="UP001597018"/>
    </source>
</evidence>
<dbReference type="PROSITE" id="PS00723">
    <property type="entry name" value="POLYPRENYL_SYNTHASE_1"/>
    <property type="match status" value="1"/>
</dbReference>
<keyword evidence="2" id="KW-0460">Magnesium</keyword>
<comment type="similarity">
    <text evidence="3">Belongs to the FPP/GGPP synthase family.</text>
</comment>
<evidence type="ECO:0000256" key="1">
    <source>
        <dbReference type="ARBA" id="ARBA00022723"/>
    </source>
</evidence>
<reference evidence="5" key="1">
    <citation type="journal article" date="2019" name="Int. J. Syst. Evol. Microbiol.">
        <title>The Global Catalogue of Microorganisms (GCM) 10K type strain sequencing project: providing services to taxonomists for standard genome sequencing and annotation.</title>
        <authorList>
            <consortium name="The Broad Institute Genomics Platform"/>
            <consortium name="The Broad Institute Genome Sequencing Center for Infectious Disease"/>
            <person name="Wu L."/>
            <person name="Ma J."/>
        </authorList>
    </citation>
    <scope>NUCLEOTIDE SEQUENCE [LARGE SCALE GENOMIC DNA]</scope>
    <source>
        <strain evidence="5">CCUG 56401</strain>
    </source>
</reference>
<proteinExistence type="inferred from homology"/>
<dbReference type="PANTHER" id="PTHR12001">
    <property type="entry name" value="GERANYLGERANYL PYROPHOSPHATE SYNTHASE"/>
    <property type="match status" value="1"/>
</dbReference>
<dbReference type="CDD" id="cd00685">
    <property type="entry name" value="Trans_IPPS_HT"/>
    <property type="match status" value="1"/>
</dbReference>
<dbReference type="SFLD" id="SFLDS00005">
    <property type="entry name" value="Isoprenoid_Synthase_Type_I"/>
    <property type="match status" value="1"/>
</dbReference>
<dbReference type="PANTHER" id="PTHR12001:SF71">
    <property type="entry name" value="(2E,6E)-FARNESYL DIPHOSPHATE SYNTHASE"/>
    <property type="match status" value="1"/>
</dbReference>
<dbReference type="InterPro" id="IPR008949">
    <property type="entry name" value="Isoprenoid_synthase_dom_sf"/>
</dbReference>
<organism evidence="4 5">
    <name type="scientific">Saccharopolyspora rosea</name>
    <dbReference type="NCBI Taxonomy" id="524884"/>
    <lineage>
        <taxon>Bacteria</taxon>
        <taxon>Bacillati</taxon>
        <taxon>Actinomycetota</taxon>
        <taxon>Actinomycetes</taxon>
        <taxon>Pseudonocardiales</taxon>
        <taxon>Pseudonocardiaceae</taxon>
        <taxon>Saccharopolyspora</taxon>
    </lineage>
</organism>
<keyword evidence="5" id="KW-1185">Reference proteome</keyword>
<dbReference type="Gene3D" id="1.10.600.10">
    <property type="entry name" value="Farnesyl Diphosphate Synthase"/>
    <property type="match status" value="1"/>
</dbReference>
<evidence type="ECO:0000256" key="3">
    <source>
        <dbReference type="RuleBase" id="RU004466"/>
    </source>
</evidence>
<accession>A0ABW3FRF1</accession>
<comment type="caution">
    <text evidence="4">The sequence shown here is derived from an EMBL/GenBank/DDBJ whole genome shotgun (WGS) entry which is preliminary data.</text>
</comment>
<evidence type="ECO:0000256" key="2">
    <source>
        <dbReference type="ARBA" id="ARBA00022842"/>
    </source>
</evidence>
<protein>
    <submittedName>
        <fullName evidence="4">Family 2 encapsulin nanocompartment cargo protein polyprenyl transferase</fullName>
    </submittedName>
</protein>
<dbReference type="Pfam" id="PF00348">
    <property type="entry name" value="polyprenyl_synt"/>
    <property type="match status" value="1"/>
</dbReference>
<evidence type="ECO:0000313" key="4">
    <source>
        <dbReference type="EMBL" id="MFD0919454.1"/>
    </source>
</evidence>
<sequence length="345" mass="36964">MTTTGARDASTPAHEVLDWTRGLVDPALRTAVDTLPEDMRHIAGYHFGWWDERGQPRRASGGKALRAALVLLTAEAVGATASAALPAAVAVELVHNFSLLHDDVIDQDVTRRHRPTAWSVFGTSAAILAGDALVTLASGVLGTSEHPAALRGIRVLNNSVQDLIQGQIMDIAFEQRDDVELAECQRMAQSKTGALLGAACELGTLFGDAAPEQTEHLRAFGDKLGLAFQHADDLLGIWGDPDVTGKPAYSDLHGRKKTLPVVAALQSGTPAGNELATRYQREEPLSHAELTEVADLIDTAGGRSWSHDQASRLLTEARHHLHAANPHARTAELEALADMVTDRDH</sequence>
<dbReference type="SFLD" id="SFLDG01017">
    <property type="entry name" value="Polyprenyl_Transferase_Like"/>
    <property type="match status" value="1"/>
</dbReference>